<evidence type="ECO:0000313" key="8">
    <source>
        <dbReference type="Proteomes" id="UP000316778"/>
    </source>
</evidence>
<evidence type="ECO:0000259" key="6">
    <source>
        <dbReference type="Pfam" id="PF01095"/>
    </source>
</evidence>
<name>A0A562T424_CHIJA</name>
<dbReference type="PROSITE" id="PS00503">
    <property type="entry name" value="PECTINESTERASE_2"/>
    <property type="match status" value="1"/>
</dbReference>
<comment type="similarity">
    <text evidence="1">Belongs to the pectinesterase family.</text>
</comment>
<dbReference type="EC" id="3.1.1.11" evidence="5"/>
<dbReference type="SUPFAM" id="SSF51126">
    <property type="entry name" value="Pectin lyase-like"/>
    <property type="match status" value="1"/>
</dbReference>
<dbReference type="GO" id="GO:0030599">
    <property type="term" value="F:pectinesterase activity"/>
    <property type="evidence" value="ECO:0007669"/>
    <property type="project" value="UniProtKB-UniRule"/>
</dbReference>
<dbReference type="InterPro" id="IPR000070">
    <property type="entry name" value="Pectinesterase_cat"/>
</dbReference>
<dbReference type="EMBL" id="VLLG01000003">
    <property type="protein sequence ID" value="TWI88291.1"/>
    <property type="molecule type" value="Genomic_DNA"/>
</dbReference>
<evidence type="ECO:0000256" key="1">
    <source>
        <dbReference type="ARBA" id="ARBA00008891"/>
    </source>
</evidence>
<dbReference type="PROSITE" id="PS00800">
    <property type="entry name" value="PECTINESTERASE_1"/>
    <property type="match status" value="1"/>
</dbReference>
<gene>
    <name evidence="7" type="ORF">LX66_2376</name>
</gene>
<dbReference type="RefSeq" id="WP_145713402.1">
    <property type="nucleotide sequence ID" value="NZ_BAAAFY010000001.1"/>
</dbReference>
<evidence type="ECO:0000256" key="5">
    <source>
        <dbReference type="RuleBase" id="RU000589"/>
    </source>
</evidence>
<dbReference type="Pfam" id="PF01095">
    <property type="entry name" value="Pectinesterase"/>
    <property type="match status" value="1"/>
</dbReference>
<feature type="active site" evidence="4">
    <location>
        <position position="189"/>
    </location>
</feature>
<dbReference type="GO" id="GO:0045490">
    <property type="term" value="P:pectin catabolic process"/>
    <property type="evidence" value="ECO:0007669"/>
    <property type="project" value="UniProtKB-UniRule"/>
</dbReference>
<keyword evidence="2 5" id="KW-0378">Hydrolase</keyword>
<dbReference type="InterPro" id="IPR033131">
    <property type="entry name" value="Pectinesterase_Asp_AS"/>
</dbReference>
<dbReference type="AlphaFoldDB" id="A0A562T424"/>
<accession>A0A562T424</accession>
<evidence type="ECO:0000256" key="2">
    <source>
        <dbReference type="ARBA" id="ARBA00022801"/>
    </source>
</evidence>
<keyword evidence="8" id="KW-1185">Reference proteome</keyword>
<comment type="caution">
    <text evidence="7">The sequence shown here is derived from an EMBL/GenBank/DDBJ whole genome shotgun (WGS) entry which is preliminary data.</text>
</comment>
<keyword evidence="3 5" id="KW-0063">Aspartyl esterase</keyword>
<dbReference type="InterPro" id="IPR011050">
    <property type="entry name" value="Pectin_lyase_fold/virulence"/>
</dbReference>
<comment type="catalytic activity">
    <reaction evidence="5">
        <text>[(1-&gt;4)-alpha-D-galacturonosyl methyl ester](n) + n H2O = [(1-&gt;4)-alpha-D-galacturonosyl](n) + n methanol + n H(+)</text>
        <dbReference type="Rhea" id="RHEA:22380"/>
        <dbReference type="Rhea" id="RHEA-COMP:14570"/>
        <dbReference type="Rhea" id="RHEA-COMP:14573"/>
        <dbReference type="ChEBI" id="CHEBI:15377"/>
        <dbReference type="ChEBI" id="CHEBI:15378"/>
        <dbReference type="ChEBI" id="CHEBI:17790"/>
        <dbReference type="ChEBI" id="CHEBI:140522"/>
        <dbReference type="ChEBI" id="CHEBI:140523"/>
        <dbReference type="EC" id="3.1.1.11"/>
    </reaction>
</comment>
<organism evidence="7 8">
    <name type="scientific">Chitinophaga japonensis</name>
    <name type="common">Flexibacter japonensis</name>
    <dbReference type="NCBI Taxonomy" id="104662"/>
    <lineage>
        <taxon>Bacteria</taxon>
        <taxon>Pseudomonadati</taxon>
        <taxon>Bacteroidota</taxon>
        <taxon>Chitinophagia</taxon>
        <taxon>Chitinophagales</taxon>
        <taxon>Chitinophagaceae</taxon>
        <taxon>Chitinophaga</taxon>
    </lineage>
</organism>
<dbReference type="InterPro" id="IPR018040">
    <property type="entry name" value="Pectinesterase_Tyr_AS"/>
</dbReference>
<reference evidence="7 8" key="1">
    <citation type="journal article" date="2013" name="Stand. Genomic Sci.">
        <title>Genomic Encyclopedia of Type Strains, Phase I: The one thousand microbial genomes (KMG-I) project.</title>
        <authorList>
            <person name="Kyrpides N.C."/>
            <person name="Woyke T."/>
            <person name="Eisen J.A."/>
            <person name="Garrity G."/>
            <person name="Lilburn T.G."/>
            <person name="Beck B.J."/>
            <person name="Whitman W.B."/>
            <person name="Hugenholtz P."/>
            <person name="Klenk H.P."/>
        </authorList>
    </citation>
    <scope>NUCLEOTIDE SEQUENCE [LARGE SCALE GENOMIC DNA]</scope>
    <source>
        <strain evidence="7 8">DSM 13484</strain>
    </source>
</reference>
<dbReference type="OrthoDB" id="9804686at2"/>
<dbReference type="PANTHER" id="PTHR31321:SF57">
    <property type="entry name" value="PECTINESTERASE 53-RELATED"/>
    <property type="match status" value="1"/>
</dbReference>
<dbReference type="PANTHER" id="PTHR31321">
    <property type="entry name" value="ACYL-COA THIOESTER HYDROLASE YBHC-RELATED"/>
    <property type="match status" value="1"/>
</dbReference>
<dbReference type="Gene3D" id="2.160.20.10">
    <property type="entry name" value="Single-stranded right-handed beta-helix, Pectin lyase-like"/>
    <property type="match status" value="1"/>
</dbReference>
<protein>
    <recommendedName>
        <fullName evidence="5">Pectinesterase</fullName>
        <ecNumber evidence="5">3.1.1.11</ecNumber>
    </recommendedName>
</protein>
<proteinExistence type="inferred from homology"/>
<evidence type="ECO:0000256" key="3">
    <source>
        <dbReference type="ARBA" id="ARBA00023085"/>
    </source>
</evidence>
<dbReference type="Proteomes" id="UP000316778">
    <property type="component" value="Unassembled WGS sequence"/>
</dbReference>
<dbReference type="UniPathway" id="UPA00545">
    <property type="reaction ID" value="UER00823"/>
</dbReference>
<dbReference type="GO" id="GO:0042545">
    <property type="term" value="P:cell wall modification"/>
    <property type="evidence" value="ECO:0007669"/>
    <property type="project" value="UniProtKB-UniRule"/>
</dbReference>
<sequence length="331" mass="36732">MKILVLSFLTILYAMQVRPLQARDQPYDILVAQDGSGDFTTIQAAVNSVRDFSQAPVRIFIKKGIYREKLVIPSWKTMISLSGESRDSTIITNADYTGKAYPGQYLNGNARHRTFTTYTVLVAGDDFTADNLTIENAAGPVGQAVALHVEGDRCIVRNCRLLGNQDTLYAGREGSRQYYTDCYIEGTTDFIFGASTVIFNNCTIHSKKDSYVTAASTTRYQPYGFVFLHCRLTADTGVSKVYLGRPWRPYGATIFADCWLGSHILPQGWHNWSKPANEQTARYAEYHNTGPGAGTAQRVAWARQLSAAAAKELTPAHVFNGWVPLEKGNKK</sequence>
<dbReference type="GO" id="GO:0009279">
    <property type="term" value="C:cell outer membrane"/>
    <property type="evidence" value="ECO:0007669"/>
    <property type="project" value="TreeGrafter"/>
</dbReference>
<dbReference type="InterPro" id="IPR012334">
    <property type="entry name" value="Pectin_lyas_fold"/>
</dbReference>
<comment type="pathway">
    <text evidence="5">Glycan metabolism; pectin degradation; 2-dehydro-3-deoxy-D-gluconate from pectin: step 1/5.</text>
</comment>
<evidence type="ECO:0000313" key="7">
    <source>
        <dbReference type="EMBL" id="TWI88291.1"/>
    </source>
</evidence>
<feature type="domain" description="Pectinesterase catalytic" evidence="6">
    <location>
        <begin position="28"/>
        <end position="317"/>
    </location>
</feature>
<evidence type="ECO:0000256" key="4">
    <source>
        <dbReference type="PROSITE-ProRule" id="PRU10040"/>
    </source>
</evidence>